<organism evidence="1 2">
    <name type="scientific">Paramecium octaurelia</name>
    <dbReference type="NCBI Taxonomy" id="43137"/>
    <lineage>
        <taxon>Eukaryota</taxon>
        <taxon>Sar</taxon>
        <taxon>Alveolata</taxon>
        <taxon>Ciliophora</taxon>
        <taxon>Intramacronucleata</taxon>
        <taxon>Oligohymenophorea</taxon>
        <taxon>Peniculida</taxon>
        <taxon>Parameciidae</taxon>
        <taxon>Paramecium</taxon>
    </lineage>
</organism>
<protein>
    <submittedName>
        <fullName evidence="1">Uncharacterized protein</fullName>
    </submittedName>
</protein>
<reference evidence="1" key="1">
    <citation type="submission" date="2021-01" db="EMBL/GenBank/DDBJ databases">
        <authorList>
            <consortium name="Genoscope - CEA"/>
            <person name="William W."/>
        </authorList>
    </citation>
    <scope>NUCLEOTIDE SEQUENCE</scope>
</reference>
<gene>
    <name evidence="1" type="ORF">POCTA_138.1.T0650181</name>
</gene>
<comment type="caution">
    <text evidence="1">The sequence shown here is derived from an EMBL/GenBank/DDBJ whole genome shotgun (WGS) entry which is preliminary data.</text>
</comment>
<proteinExistence type="predicted"/>
<accession>A0A8S1VEA3</accession>
<dbReference type="Proteomes" id="UP000683925">
    <property type="component" value="Unassembled WGS sequence"/>
</dbReference>
<dbReference type="OrthoDB" id="303170at2759"/>
<dbReference type="AlphaFoldDB" id="A0A8S1VEA3"/>
<evidence type="ECO:0000313" key="1">
    <source>
        <dbReference type="EMBL" id="CAD8175384.1"/>
    </source>
</evidence>
<keyword evidence="2" id="KW-1185">Reference proteome</keyword>
<dbReference type="OMA" id="LNATCCN"/>
<dbReference type="EMBL" id="CAJJDP010000064">
    <property type="protein sequence ID" value="CAD8175384.1"/>
    <property type="molecule type" value="Genomic_DNA"/>
</dbReference>
<name>A0A8S1VEA3_PAROT</name>
<sequence length="95" mass="10857">MIIYGAFDKKFSNNRINMKPFQVDISPNSTIEELKILITLQFTNLSLEEFDILNSQGIRQREISSVQGLYQERQDVIQIFVANSSNLNAACCNLI</sequence>
<evidence type="ECO:0000313" key="2">
    <source>
        <dbReference type="Proteomes" id="UP000683925"/>
    </source>
</evidence>